<protein>
    <submittedName>
        <fullName evidence="3">2TM domain-containing protein</fullName>
    </submittedName>
</protein>
<organism evidence="3 4">
    <name type="scientific">Chryseobacterium suipulveris</name>
    <dbReference type="NCBI Taxonomy" id="2929800"/>
    <lineage>
        <taxon>Bacteria</taxon>
        <taxon>Pseudomonadati</taxon>
        <taxon>Bacteroidota</taxon>
        <taxon>Flavobacteriia</taxon>
        <taxon>Flavobacteriales</taxon>
        <taxon>Weeksellaceae</taxon>
        <taxon>Chryseobacterium group</taxon>
        <taxon>Chryseobacterium</taxon>
    </lineage>
</organism>
<keyword evidence="1" id="KW-0812">Transmembrane</keyword>
<evidence type="ECO:0000256" key="1">
    <source>
        <dbReference type="SAM" id="Phobius"/>
    </source>
</evidence>
<feature type="transmembrane region" description="Helical" evidence="1">
    <location>
        <begin position="24"/>
        <end position="41"/>
    </location>
</feature>
<evidence type="ECO:0000313" key="3">
    <source>
        <dbReference type="EMBL" id="UOE41123.1"/>
    </source>
</evidence>
<gene>
    <name evidence="3" type="ORF">MTP09_00305</name>
</gene>
<evidence type="ECO:0000259" key="2">
    <source>
        <dbReference type="Pfam" id="PF13239"/>
    </source>
</evidence>
<feature type="transmembrane region" description="Helical" evidence="1">
    <location>
        <begin position="56"/>
        <end position="76"/>
    </location>
</feature>
<keyword evidence="1" id="KW-1133">Transmembrane helix</keyword>
<accession>A0ABY4BPI9</accession>
<dbReference type="EMBL" id="CP094532">
    <property type="protein sequence ID" value="UOE41123.1"/>
    <property type="molecule type" value="Genomic_DNA"/>
</dbReference>
<keyword evidence="1" id="KW-0472">Membrane</keyword>
<dbReference type="Pfam" id="PF13239">
    <property type="entry name" value="2TM"/>
    <property type="match status" value="1"/>
</dbReference>
<dbReference type="InterPro" id="IPR025698">
    <property type="entry name" value="2TM_dom"/>
</dbReference>
<dbReference type="RefSeq" id="WP_243549573.1">
    <property type="nucleotide sequence ID" value="NZ_CP094532.1"/>
</dbReference>
<name>A0ABY4BPI9_9FLAO</name>
<sequence>MENNINNDELLYKKAQKRVKEISNFYWFVAGYIMVAFILLYKDYSNNIFNFKTEYIVFMLILQGIFLLGYGIYLFVPKLHNWEERKTKELMEKYKKNGRQH</sequence>
<proteinExistence type="predicted"/>
<dbReference type="Proteomes" id="UP000831460">
    <property type="component" value="Chromosome"/>
</dbReference>
<keyword evidence="4" id="KW-1185">Reference proteome</keyword>
<feature type="domain" description="2TM" evidence="2">
    <location>
        <begin position="13"/>
        <end position="92"/>
    </location>
</feature>
<reference evidence="3 4" key="1">
    <citation type="submission" date="2022-03" db="EMBL/GenBank/DDBJ databases">
        <title>Chryseobacterium sp. isolated from particulate matters in swine house.</title>
        <authorList>
            <person name="Won M."/>
            <person name="Kim S.-J."/>
            <person name="Kwon S.-W."/>
        </authorList>
    </citation>
    <scope>NUCLEOTIDE SEQUENCE [LARGE SCALE GENOMIC DNA]</scope>
    <source>
        <strain evidence="3 4">SC2-2</strain>
    </source>
</reference>
<evidence type="ECO:0000313" key="4">
    <source>
        <dbReference type="Proteomes" id="UP000831460"/>
    </source>
</evidence>